<reference evidence="2" key="3">
    <citation type="submission" date="2016-03" db="UniProtKB">
        <authorList>
            <consortium name="EnsemblProtists"/>
        </authorList>
    </citation>
    <scope>IDENTIFICATION</scope>
</reference>
<reference evidence="1 3" key="1">
    <citation type="journal article" date="2012" name="Nature">
        <title>Algal genomes reveal evolutionary mosaicism and the fate of nucleomorphs.</title>
        <authorList>
            <consortium name="DOE Joint Genome Institute"/>
            <person name="Curtis B.A."/>
            <person name="Tanifuji G."/>
            <person name="Burki F."/>
            <person name="Gruber A."/>
            <person name="Irimia M."/>
            <person name="Maruyama S."/>
            <person name="Arias M.C."/>
            <person name="Ball S.G."/>
            <person name="Gile G.H."/>
            <person name="Hirakawa Y."/>
            <person name="Hopkins J.F."/>
            <person name="Kuo A."/>
            <person name="Rensing S.A."/>
            <person name="Schmutz J."/>
            <person name="Symeonidi A."/>
            <person name="Elias M."/>
            <person name="Eveleigh R.J."/>
            <person name="Herman E.K."/>
            <person name="Klute M.J."/>
            <person name="Nakayama T."/>
            <person name="Obornik M."/>
            <person name="Reyes-Prieto A."/>
            <person name="Armbrust E.V."/>
            <person name="Aves S.J."/>
            <person name="Beiko R.G."/>
            <person name="Coutinho P."/>
            <person name="Dacks J.B."/>
            <person name="Durnford D.G."/>
            <person name="Fast N.M."/>
            <person name="Green B.R."/>
            <person name="Grisdale C.J."/>
            <person name="Hempel F."/>
            <person name="Henrissat B."/>
            <person name="Hoppner M.P."/>
            <person name="Ishida K."/>
            <person name="Kim E."/>
            <person name="Koreny L."/>
            <person name="Kroth P.G."/>
            <person name="Liu Y."/>
            <person name="Malik S.B."/>
            <person name="Maier U.G."/>
            <person name="McRose D."/>
            <person name="Mock T."/>
            <person name="Neilson J.A."/>
            <person name="Onodera N.T."/>
            <person name="Poole A.M."/>
            <person name="Pritham E.J."/>
            <person name="Richards T.A."/>
            <person name="Rocap G."/>
            <person name="Roy S.W."/>
            <person name="Sarai C."/>
            <person name="Schaack S."/>
            <person name="Shirato S."/>
            <person name="Slamovits C.H."/>
            <person name="Spencer D.F."/>
            <person name="Suzuki S."/>
            <person name="Worden A.Z."/>
            <person name="Zauner S."/>
            <person name="Barry K."/>
            <person name="Bell C."/>
            <person name="Bharti A.K."/>
            <person name="Crow J.A."/>
            <person name="Grimwood J."/>
            <person name="Kramer R."/>
            <person name="Lindquist E."/>
            <person name="Lucas S."/>
            <person name="Salamov A."/>
            <person name="McFadden G.I."/>
            <person name="Lane C.E."/>
            <person name="Keeling P.J."/>
            <person name="Gray M.W."/>
            <person name="Grigoriev I.V."/>
            <person name="Archibald J.M."/>
        </authorList>
    </citation>
    <scope>NUCLEOTIDE SEQUENCE</scope>
    <source>
        <strain evidence="1 3">CCMP2712</strain>
    </source>
</reference>
<dbReference type="RefSeq" id="XP_005834670.1">
    <property type="nucleotide sequence ID" value="XM_005834613.1"/>
</dbReference>
<accession>L1JHW8</accession>
<sequence length="304" mass="33472">MAGCEAADDSQTPSHSRILLAPAAPRVHALEAKGGTPWRFNSSWHLLHRQQRLSSCCEVWTKEENTRVFKSFLSHSTAGTSQVWESSVACALLLAAMPAGWLSEAGSLLELGSGVGLGGGAAAELRDHLGLDQILLSDCQSSLVELLRRRRGESEGVVELDWNKEEEVKAASSMAEGVMACDCVYYHPDMLALLRAAAPGGLLQPKLGLFLAPQHRSCFQEFRRHLRKKAEEEGQHWCSFEVKLEGRHDFLPRPSETILGSLSGSLDRENRTSMTRVSGFMFSSSFKVIHELKTRLTEGDARNV</sequence>
<dbReference type="InterPro" id="IPR029063">
    <property type="entry name" value="SAM-dependent_MTases_sf"/>
</dbReference>
<dbReference type="Pfam" id="PF10294">
    <property type="entry name" value="Methyltransf_16"/>
    <property type="match status" value="1"/>
</dbReference>
<keyword evidence="3" id="KW-1185">Reference proteome</keyword>
<dbReference type="HOGENOM" id="CLU_916580_0_0_1"/>
<dbReference type="EnsemblProtists" id="EKX47690">
    <property type="protein sequence ID" value="EKX47690"/>
    <property type="gene ID" value="GUITHDRAFT_106677"/>
</dbReference>
<dbReference type="KEGG" id="gtt:GUITHDRAFT_106677"/>
<evidence type="ECO:0008006" key="4">
    <source>
        <dbReference type="Google" id="ProtNLM"/>
    </source>
</evidence>
<proteinExistence type="predicted"/>
<dbReference type="InterPro" id="IPR019410">
    <property type="entry name" value="Methyltransf_16"/>
</dbReference>
<name>L1JHW8_GUITC</name>
<protein>
    <recommendedName>
        <fullName evidence="4">Calmodulin-lysine N-methyltransferase</fullName>
    </recommendedName>
</protein>
<dbReference type="PaxDb" id="55529-EKX47690"/>
<reference evidence="3" key="2">
    <citation type="submission" date="2012-11" db="EMBL/GenBank/DDBJ databases">
        <authorList>
            <person name="Kuo A."/>
            <person name="Curtis B.A."/>
            <person name="Tanifuji G."/>
            <person name="Burki F."/>
            <person name="Gruber A."/>
            <person name="Irimia M."/>
            <person name="Maruyama S."/>
            <person name="Arias M.C."/>
            <person name="Ball S.G."/>
            <person name="Gile G.H."/>
            <person name="Hirakawa Y."/>
            <person name="Hopkins J.F."/>
            <person name="Rensing S.A."/>
            <person name="Schmutz J."/>
            <person name="Symeonidi A."/>
            <person name="Elias M."/>
            <person name="Eveleigh R.J."/>
            <person name="Herman E.K."/>
            <person name="Klute M.J."/>
            <person name="Nakayama T."/>
            <person name="Obornik M."/>
            <person name="Reyes-Prieto A."/>
            <person name="Armbrust E.V."/>
            <person name="Aves S.J."/>
            <person name="Beiko R.G."/>
            <person name="Coutinho P."/>
            <person name="Dacks J.B."/>
            <person name="Durnford D.G."/>
            <person name="Fast N.M."/>
            <person name="Green B.R."/>
            <person name="Grisdale C."/>
            <person name="Hempe F."/>
            <person name="Henrissat B."/>
            <person name="Hoppner M.P."/>
            <person name="Ishida K.-I."/>
            <person name="Kim E."/>
            <person name="Koreny L."/>
            <person name="Kroth P.G."/>
            <person name="Liu Y."/>
            <person name="Malik S.-B."/>
            <person name="Maier U.G."/>
            <person name="McRose D."/>
            <person name="Mock T."/>
            <person name="Neilson J.A."/>
            <person name="Onodera N.T."/>
            <person name="Poole A.M."/>
            <person name="Pritham E.J."/>
            <person name="Richards T.A."/>
            <person name="Rocap G."/>
            <person name="Roy S.W."/>
            <person name="Sarai C."/>
            <person name="Schaack S."/>
            <person name="Shirato S."/>
            <person name="Slamovits C.H."/>
            <person name="Spencer D.F."/>
            <person name="Suzuki S."/>
            <person name="Worden A.Z."/>
            <person name="Zauner S."/>
            <person name="Barry K."/>
            <person name="Bell C."/>
            <person name="Bharti A.K."/>
            <person name="Crow J.A."/>
            <person name="Grimwood J."/>
            <person name="Kramer R."/>
            <person name="Lindquist E."/>
            <person name="Lucas S."/>
            <person name="Salamov A."/>
            <person name="McFadden G.I."/>
            <person name="Lane C.E."/>
            <person name="Keeling P.J."/>
            <person name="Gray M.W."/>
            <person name="Grigoriev I.V."/>
            <person name="Archibald J.M."/>
        </authorList>
    </citation>
    <scope>NUCLEOTIDE SEQUENCE</scope>
    <source>
        <strain evidence="3">CCMP2712</strain>
    </source>
</reference>
<evidence type="ECO:0000313" key="2">
    <source>
        <dbReference type="EnsemblProtists" id="EKX47690"/>
    </source>
</evidence>
<evidence type="ECO:0000313" key="3">
    <source>
        <dbReference type="Proteomes" id="UP000011087"/>
    </source>
</evidence>
<gene>
    <name evidence="1" type="ORF">GUITHDRAFT_106677</name>
</gene>
<organism evidence="1">
    <name type="scientific">Guillardia theta (strain CCMP2712)</name>
    <name type="common">Cryptophyte</name>
    <dbReference type="NCBI Taxonomy" id="905079"/>
    <lineage>
        <taxon>Eukaryota</taxon>
        <taxon>Cryptophyceae</taxon>
        <taxon>Pyrenomonadales</taxon>
        <taxon>Geminigeraceae</taxon>
        <taxon>Guillardia</taxon>
    </lineage>
</organism>
<dbReference type="EMBL" id="JH992989">
    <property type="protein sequence ID" value="EKX47690.1"/>
    <property type="molecule type" value="Genomic_DNA"/>
</dbReference>
<dbReference type="AlphaFoldDB" id="L1JHW8"/>
<dbReference type="Proteomes" id="UP000011087">
    <property type="component" value="Unassembled WGS sequence"/>
</dbReference>
<dbReference type="SUPFAM" id="SSF53335">
    <property type="entry name" value="S-adenosyl-L-methionine-dependent methyltransferases"/>
    <property type="match status" value="1"/>
</dbReference>
<dbReference type="GeneID" id="17304306"/>
<dbReference type="Gene3D" id="3.40.50.150">
    <property type="entry name" value="Vaccinia Virus protein VP39"/>
    <property type="match status" value="1"/>
</dbReference>
<evidence type="ECO:0000313" key="1">
    <source>
        <dbReference type="EMBL" id="EKX47690.1"/>
    </source>
</evidence>
<dbReference type="PANTHER" id="PTHR14614">
    <property type="entry name" value="HEPATOCELLULAR CARCINOMA-ASSOCIATED ANTIGEN"/>
    <property type="match status" value="1"/>
</dbReference>